<protein>
    <submittedName>
        <fullName evidence="1">Protein hydE</fullName>
    </submittedName>
</protein>
<sequence length="501" mass="57044">MTFAFCFVVLDTSLLGIFDRFLAFHASTLCLPYASILQDKNYSFYIKATENKAQDFATLLSQRLPASLGFSFVKVEALNLECKWQSEKPLEPKIDVLKWQASLEGEVWEGAILHLNYQGVPCALSDLKPTFSEIAHTLKQGQEVCFSTCRGIKALSLKPSRRVMFADLNSLLSLTRIDKTSAQTLASYEKPSMWVCPKEIFKQELLLAQSDQILASLPFDPLLGLLGKFLHALEMPYIFIHESEKEAHLSYQCLDVYPKDLNITPSKKGVILWHGQHSLKHAMQALEKERHVLIHLSFKEPSCFWIKEGNYKYLLTFQIDTSLPSILKRIQQEPKGASLYKNYKKEFKALCETLEQIPPSEPSENLLDLLGVLSQILGLSPLNDSALVFEHARAFLRHKGPRIDFKIIERYKKLYLDDLAPLKTAMSFHLAGVEDATLCFGVLDSLAEFLGNFIYDTYLNFSVNRVCLCGDVFLEKVFLDLCVGYFPKECTYLWPPFENPC</sequence>
<accession>A0ABM7L0T2</accession>
<evidence type="ECO:0000313" key="1">
    <source>
        <dbReference type="EMBL" id="BCD46280.1"/>
    </source>
</evidence>
<name>A0ABM7L0T2_9HELI</name>
<proteinExistence type="predicted"/>
<organism evidence="1 2">
    <name type="scientific">Helicobacter suis</name>
    <dbReference type="NCBI Taxonomy" id="104628"/>
    <lineage>
        <taxon>Bacteria</taxon>
        <taxon>Pseudomonadati</taxon>
        <taxon>Campylobacterota</taxon>
        <taxon>Epsilonproteobacteria</taxon>
        <taxon>Campylobacterales</taxon>
        <taxon>Helicobacteraceae</taxon>
        <taxon>Helicobacter</taxon>
    </lineage>
</organism>
<dbReference type="RefSeq" id="WP_006565210.1">
    <property type="nucleotide sequence ID" value="NZ_AP023036.1"/>
</dbReference>
<keyword evidence="2" id="KW-1185">Reference proteome</keyword>
<reference evidence="1 2" key="1">
    <citation type="submission" date="2020-04" db="EMBL/GenBank/DDBJ databases">
        <title>Genomic analysis of gastric non-Helicobacter pylori Helicobacters isolated in Japan.</title>
        <authorList>
            <person name="Suzuki M."/>
            <person name="Rimbara E."/>
        </authorList>
    </citation>
    <scope>NUCLEOTIDE SEQUENCE [LARGE SCALE GENOMIC DNA]</scope>
    <source>
        <strain evidence="1 2">NHP19-0020</strain>
    </source>
</reference>
<evidence type="ECO:0000313" key="2">
    <source>
        <dbReference type="Proteomes" id="UP000509742"/>
    </source>
</evidence>
<gene>
    <name evidence="1" type="ORF">NHP190020_13190</name>
</gene>
<dbReference type="EMBL" id="AP023036">
    <property type="protein sequence ID" value="BCD46280.1"/>
    <property type="molecule type" value="Genomic_DNA"/>
</dbReference>
<dbReference type="GeneID" id="56929138"/>
<dbReference type="Proteomes" id="UP000509742">
    <property type="component" value="Chromosome"/>
</dbReference>